<feature type="region of interest" description="Disordered" evidence="1">
    <location>
        <begin position="149"/>
        <end position="192"/>
    </location>
</feature>
<dbReference type="AlphaFoldDB" id="A0A1I8FSN5"/>
<proteinExistence type="predicted"/>
<evidence type="ECO:0000313" key="3">
    <source>
        <dbReference type="Proteomes" id="UP000095280"/>
    </source>
</evidence>
<name>A0A1I8FSN5_9PLAT</name>
<dbReference type="Proteomes" id="UP000095280">
    <property type="component" value="Unplaced"/>
</dbReference>
<accession>A0A1I8FSN5</accession>
<dbReference type="GO" id="GO:0051046">
    <property type="term" value="P:regulation of secretion"/>
    <property type="evidence" value="ECO:0007669"/>
    <property type="project" value="TreeGrafter"/>
</dbReference>
<dbReference type="PANTHER" id="PTHR46106:SF4">
    <property type="entry name" value="IA-2 PROTEIN TYROSINE PHOSPHATASE, ISOFORM C"/>
    <property type="match status" value="1"/>
</dbReference>
<protein>
    <submittedName>
        <fullName evidence="4">Cadherin_2 domain-containing protein</fullName>
    </submittedName>
</protein>
<dbReference type="GO" id="GO:0030141">
    <property type="term" value="C:secretory granule"/>
    <property type="evidence" value="ECO:0007669"/>
    <property type="project" value="InterPro"/>
</dbReference>
<organism evidence="3 4">
    <name type="scientific">Macrostomum lignano</name>
    <dbReference type="NCBI Taxonomy" id="282301"/>
    <lineage>
        <taxon>Eukaryota</taxon>
        <taxon>Metazoa</taxon>
        <taxon>Spiralia</taxon>
        <taxon>Lophotrochozoa</taxon>
        <taxon>Platyhelminthes</taxon>
        <taxon>Rhabditophora</taxon>
        <taxon>Macrostomorpha</taxon>
        <taxon>Macrostomida</taxon>
        <taxon>Macrostomidae</taxon>
        <taxon>Macrostomum</taxon>
    </lineage>
</organism>
<dbReference type="GO" id="GO:0045202">
    <property type="term" value="C:synapse"/>
    <property type="evidence" value="ECO:0007669"/>
    <property type="project" value="TreeGrafter"/>
</dbReference>
<keyword evidence="2" id="KW-1133">Transmembrane helix</keyword>
<evidence type="ECO:0000256" key="2">
    <source>
        <dbReference type="SAM" id="Phobius"/>
    </source>
</evidence>
<feature type="compositionally biased region" description="Basic and acidic residues" evidence="1">
    <location>
        <begin position="149"/>
        <end position="159"/>
    </location>
</feature>
<feature type="transmembrane region" description="Helical" evidence="2">
    <location>
        <begin position="92"/>
        <end position="115"/>
    </location>
</feature>
<evidence type="ECO:0000313" key="4">
    <source>
        <dbReference type="WBParaSite" id="maker-unitig_44959-snap-gene-0.2-mRNA-1"/>
    </source>
</evidence>
<reference evidence="4" key="1">
    <citation type="submission" date="2016-11" db="UniProtKB">
        <authorList>
            <consortium name="WormBaseParasite"/>
        </authorList>
    </citation>
    <scope>IDENTIFICATION</scope>
</reference>
<dbReference type="WBParaSite" id="maker-unitig_44959-snap-gene-0.2-mRNA-1">
    <property type="protein sequence ID" value="maker-unitig_44959-snap-gene-0.2-mRNA-1"/>
    <property type="gene ID" value="maker-unitig_44959-snap-gene-0.2"/>
</dbReference>
<evidence type="ECO:0000256" key="1">
    <source>
        <dbReference type="SAM" id="MobiDB-lite"/>
    </source>
</evidence>
<keyword evidence="2" id="KW-0812">Transmembrane</keyword>
<dbReference type="InterPro" id="IPR033522">
    <property type="entry name" value="IA-2/IA-2_beta"/>
</dbReference>
<dbReference type="PANTHER" id="PTHR46106">
    <property type="entry name" value="IA-2 PROTEIN TYROSINE PHOSPHATASE, ISOFORM C"/>
    <property type="match status" value="1"/>
</dbReference>
<keyword evidence="2" id="KW-0472">Membrane</keyword>
<sequence length="211" mass="23160">ASPRAPPWLMPIRAVLHDKPTGSVADHSAAASLSGGKIKVLCDDLATRLSKRLAESDRLVDGRFLRISVLAGLTQPAAVSELSSSWSQQTRVTSTLLVCAVVLAMILALFALFIVQRFSFVETKTTRNDLVDWSVGQQATTRELCRQRMSEKERPEVRRKPVSTRLARGCSGEERQSRGSRTGPQAPGATIRLTTDMDITTGHLILNYMEN</sequence>
<keyword evidence="3" id="KW-1185">Reference proteome</keyword>